<dbReference type="EMBL" id="JAMD01000001">
    <property type="protein sequence ID" value="KEJ97980.1"/>
    <property type="molecule type" value="Genomic_DNA"/>
</dbReference>
<organism evidence="2 3">
    <name type="scientific">Pseudosulfitobacter pseudonitzschiae</name>
    <dbReference type="NCBI Taxonomy" id="1402135"/>
    <lineage>
        <taxon>Bacteria</taxon>
        <taxon>Pseudomonadati</taxon>
        <taxon>Pseudomonadota</taxon>
        <taxon>Alphaproteobacteria</taxon>
        <taxon>Rhodobacterales</taxon>
        <taxon>Roseobacteraceae</taxon>
        <taxon>Pseudosulfitobacter</taxon>
    </lineage>
</organism>
<dbReference type="OrthoDB" id="7658992at2"/>
<feature type="signal peptide" evidence="1">
    <location>
        <begin position="1"/>
        <end position="24"/>
    </location>
</feature>
<dbReference type="RefSeq" id="WP_037921262.1">
    <property type="nucleotide sequence ID" value="NZ_CP086764.1"/>
</dbReference>
<accession>A0A073J852</accession>
<keyword evidence="1" id="KW-0732">Signal</keyword>
<name>A0A073J852_9RHOB</name>
<evidence type="ECO:0008006" key="4">
    <source>
        <dbReference type="Google" id="ProtNLM"/>
    </source>
</evidence>
<sequence length="136" mass="14483">MRLTTLVLGAAIALSMATTTAAVAKPHLRDTPIDDGLLALGLADEIRNACPSISARMIRALGYLNGLKSQAHALGYTDAEIDAYRKSDTEKARLKKRGKAYLAANGVVVGQPETYCALGRNEIEKSSQIGSLLRVN</sequence>
<protein>
    <recommendedName>
        <fullName evidence="4">NADH dehydrogenase subunit E</fullName>
    </recommendedName>
</protein>
<dbReference type="Proteomes" id="UP000027746">
    <property type="component" value="Unassembled WGS sequence"/>
</dbReference>
<keyword evidence="3" id="KW-1185">Reference proteome</keyword>
<evidence type="ECO:0000313" key="2">
    <source>
        <dbReference type="EMBL" id="KEJ97980.1"/>
    </source>
</evidence>
<comment type="caution">
    <text evidence="2">The sequence shown here is derived from an EMBL/GenBank/DDBJ whole genome shotgun (WGS) entry which is preliminary data.</text>
</comment>
<evidence type="ECO:0000313" key="3">
    <source>
        <dbReference type="Proteomes" id="UP000027746"/>
    </source>
</evidence>
<proteinExistence type="predicted"/>
<dbReference type="InterPro" id="IPR020349">
    <property type="entry name" value="Uncharacterised_14.7kDa"/>
</dbReference>
<gene>
    <name evidence="2" type="ORF">SUH3_03045</name>
</gene>
<feature type="chain" id="PRO_5041035520" description="NADH dehydrogenase subunit E" evidence="1">
    <location>
        <begin position="25"/>
        <end position="136"/>
    </location>
</feature>
<evidence type="ECO:0000256" key="1">
    <source>
        <dbReference type="SAM" id="SignalP"/>
    </source>
</evidence>
<dbReference type="AlphaFoldDB" id="A0A073J852"/>
<reference evidence="2 3" key="1">
    <citation type="submission" date="2014-01" db="EMBL/GenBank/DDBJ databases">
        <title>Sulfitobacter sp. H3 (MCCC 1A00686) Genome Sequencing.</title>
        <authorList>
            <person name="Lai Q."/>
            <person name="Hong Z."/>
        </authorList>
    </citation>
    <scope>NUCLEOTIDE SEQUENCE [LARGE SCALE GENOMIC DNA]</scope>
    <source>
        <strain evidence="2 3">H3</strain>
    </source>
</reference>
<dbReference type="Pfam" id="PF17267">
    <property type="entry name" value="DUF5333"/>
    <property type="match status" value="1"/>
</dbReference>